<dbReference type="PANTHER" id="PTHR10359:SF18">
    <property type="entry name" value="ENDONUCLEASE III"/>
    <property type="match status" value="1"/>
</dbReference>
<evidence type="ECO:0000256" key="1">
    <source>
        <dbReference type="ARBA" id="ARBA00008343"/>
    </source>
</evidence>
<dbReference type="InterPro" id="IPR023170">
    <property type="entry name" value="HhH_base_excis_C"/>
</dbReference>
<dbReference type="SUPFAM" id="SSF48150">
    <property type="entry name" value="DNA-glycosylase"/>
    <property type="match status" value="1"/>
</dbReference>
<dbReference type="Gene3D" id="1.10.1670.10">
    <property type="entry name" value="Helix-hairpin-Helix base-excision DNA repair enzymes (C-terminal)"/>
    <property type="match status" value="1"/>
</dbReference>
<keyword evidence="4 12" id="KW-0227">DNA damage</keyword>
<organism evidence="14 15">
    <name type="scientific">Clostridium bornimense</name>
    <dbReference type="NCBI Taxonomy" id="1216932"/>
    <lineage>
        <taxon>Bacteria</taxon>
        <taxon>Bacillati</taxon>
        <taxon>Bacillota</taxon>
        <taxon>Clostridia</taxon>
        <taxon>Eubacteriales</taxon>
        <taxon>Clostridiaceae</taxon>
        <taxon>Clostridium</taxon>
    </lineage>
</organism>
<evidence type="ECO:0000259" key="13">
    <source>
        <dbReference type="SMART" id="SM00478"/>
    </source>
</evidence>
<dbReference type="Pfam" id="PF00730">
    <property type="entry name" value="HhH-GPD"/>
    <property type="match status" value="1"/>
</dbReference>
<keyword evidence="9 12" id="KW-0234">DNA repair</keyword>
<dbReference type="EC" id="4.2.99.18" evidence="12"/>
<evidence type="ECO:0000256" key="8">
    <source>
        <dbReference type="ARBA" id="ARBA00023125"/>
    </source>
</evidence>
<dbReference type="eggNOG" id="COG0177">
    <property type="taxonomic scope" value="Bacteria"/>
</dbReference>
<dbReference type="PANTHER" id="PTHR10359">
    <property type="entry name" value="A/G-SPECIFIC ADENINE GLYCOSYLASE/ENDONUCLEASE III"/>
    <property type="match status" value="1"/>
</dbReference>
<sequence length="209" mass="23816">MTSQKIKNILEGLENMYPDANCELVHNSPYELLIATMLSAQCTDVRVNIVTKELFKEYNTAEKMIKLDNKQLEEYIKTCGLYKSKAKNILLTSNILVDEFNGVVPKDKSILETFPGVGRKTANVVVSNAFGVPALAVDTHVFRVANRLGISKGKTPNEVEEELMKKIPKKYWIKVHHQIIWHGRRCCIARNPKCDDCNLKSYCSYYKTL</sequence>
<keyword evidence="7 12" id="KW-0411">Iron-sulfur</keyword>
<evidence type="ECO:0000313" key="14">
    <source>
        <dbReference type="EMBL" id="CDM68134.1"/>
    </source>
</evidence>
<dbReference type="PATRIC" id="fig|1216932.3.peg.958"/>
<evidence type="ECO:0000256" key="7">
    <source>
        <dbReference type="ARBA" id="ARBA00023014"/>
    </source>
</evidence>
<evidence type="ECO:0000313" key="15">
    <source>
        <dbReference type="Proteomes" id="UP000019426"/>
    </source>
</evidence>
<comment type="cofactor">
    <cofactor evidence="12">
        <name>[4Fe-4S] cluster</name>
        <dbReference type="ChEBI" id="CHEBI:49883"/>
    </cofactor>
    <text evidence="12">Binds 1 [4Fe-4S] cluster.</text>
</comment>
<keyword evidence="11 12" id="KW-0326">Glycosidase</keyword>
<dbReference type="GO" id="GO:0046872">
    <property type="term" value="F:metal ion binding"/>
    <property type="evidence" value="ECO:0007669"/>
    <property type="project" value="UniProtKB-KW"/>
</dbReference>
<dbReference type="HAMAP" id="MF_00942">
    <property type="entry name" value="Nth"/>
    <property type="match status" value="1"/>
</dbReference>
<dbReference type="FunFam" id="1.10.1670.10:FF:000001">
    <property type="entry name" value="Endonuclease III"/>
    <property type="match status" value="1"/>
</dbReference>
<reference evidence="14 15" key="1">
    <citation type="submission" date="2013-11" db="EMBL/GenBank/DDBJ databases">
        <title>Complete genome sequence of Clostridum sp. M2/40.</title>
        <authorList>
            <person name="Wibberg D."/>
            <person name="Puehler A."/>
            <person name="Schlueter A."/>
        </authorList>
    </citation>
    <scope>NUCLEOTIDE SEQUENCE [LARGE SCALE GENOMIC DNA]</scope>
    <source>
        <strain evidence="15">M2/40</strain>
    </source>
</reference>
<dbReference type="EMBL" id="HG917868">
    <property type="protein sequence ID" value="CDM68134.1"/>
    <property type="molecule type" value="Genomic_DNA"/>
</dbReference>
<evidence type="ECO:0000256" key="12">
    <source>
        <dbReference type="HAMAP-Rule" id="MF_00942"/>
    </source>
</evidence>
<keyword evidence="14" id="KW-0540">Nuclease</keyword>
<keyword evidence="15" id="KW-1185">Reference proteome</keyword>
<evidence type="ECO:0000256" key="6">
    <source>
        <dbReference type="ARBA" id="ARBA00023004"/>
    </source>
</evidence>
<dbReference type="AlphaFoldDB" id="W6RWX3"/>
<dbReference type="InterPro" id="IPR005759">
    <property type="entry name" value="Nth"/>
</dbReference>
<feature type="domain" description="HhH-GPD" evidence="13">
    <location>
        <begin position="38"/>
        <end position="185"/>
    </location>
</feature>
<evidence type="ECO:0000256" key="10">
    <source>
        <dbReference type="ARBA" id="ARBA00023239"/>
    </source>
</evidence>
<dbReference type="InterPro" id="IPR003265">
    <property type="entry name" value="HhH-GPD_domain"/>
</dbReference>
<dbReference type="GO" id="GO:0051539">
    <property type="term" value="F:4 iron, 4 sulfur cluster binding"/>
    <property type="evidence" value="ECO:0007669"/>
    <property type="project" value="UniProtKB-UniRule"/>
</dbReference>
<dbReference type="RefSeq" id="WP_044036999.1">
    <property type="nucleotide sequence ID" value="NZ_HG917868.1"/>
</dbReference>
<keyword evidence="3 12" id="KW-0479">Metal-binding</keyword>
<dbReference type="GO" id="GO:0003677">
    <property type="term" value="F:DNA binding"/>
    <property type="evidence" value="ECO:0007669"/>
    <property type="project" value="UniProtKB-UniRule"/>
</dbReference>
<comment type="function">
    <text evidence="12">DNA repair enzyme that has both DNA N-glycosylase activity and AP-lyase activity. The DNA N-glycosylase activity releases various damaged pyrimidines from DNA by cleaving the N-glycosidic bond, leaving an AP (apurinic/apyrimidinic) site. The AP-lyase activity cleaves the phosphodiester bond 3' to the AP site by a beta-elimination, leaving a 3'-terminal unsaturated sugar and a product with a terminal 5'-phosphate.</text>
</comment>
<evidence type="ECO:0000256" key="5">
    <source>
        <dbReference type="ARBA" id="ARBA00022801"/>
    </source>
</evidence>
<comment type="similarity">
    <text evidence="1 12">Belongs to the Nth/MutY family.</text>
</comment>
<feature type="binding site" evidence="12">
    <location>
        <position position="187"/>
    </location>
    <ligand>
        <name>[4Fe-4S] cluster</name>
        <dbReference type="ChEBI" id="CHEBI:49883"/>
    </ligand>
</feature>
<dbReference type="Pfam" id="PF10576">
    <property type="entry name" value="EndIII_4Fe-2S"/>
    <property type="match status" value="1"/>
</dbReference>
<evidence type="ECO:0000256" key="4">
    <source>
        <dbReference type="ARBA" id="ARBA00022763"/>
    </source>
</evidence>
<dbReference type="KEGG" id="clt:CM240_0970"/>
<dbReference type="PIRSF" id="PIRSF001435">
    <property type="entry name" value="Nth"/>
    <property type="match status" value="1"/>
</dbReference>
<keyword evidence="14" id="KW-0255">Endonuclease</keyword>
<keyword evidence="2 12" id="KW-0004">4Fe-4S</keyword>
<dbReference type="InterPro" id="IPR003651">
    <property type="entry name" value="Endonuclease3_FeS-loop_motif"/>
</dbReference>
<dbReference type="SMART" id="SM00478">
    <property type="entry name" value="ENDO3c"/>
    <property type="match status" value="1"/>
</dbReference>
<keyword evidence="10 12" id="KW-0456">Lyase</keyword>
<accession>W6RWX3</accession>
<feature type="binding site" evidence="12">
    <location>
        <position position="197"/>
    </location>
    <ligand>
        <name>[4Fe-4S] cluster</name>
        <dbReference type="ChEBI" id="CHEBI:49883"/>
    </ligand>
</feature>
<dbReference type="OrthoDB" id="9800977at2"/>
<dbReference type="GO" id="GO:0140078">
    <property type="term" value="F:class I DNA-(apurinic or apyrimidinic site) endonuclease activity"/>
    <property type="evidence" value="ECO:0007669"/>
    <property type="project" value="UniProtKB-EC"/>
</dbReference>
<dbReference type="GO" id="GO:0006285">
    <property type="term" value="P:base-excision repair, AP site formation"/>
    <property type="evidence" value="ECO:0007669"/>
    <property type="project" value="TreeGrafter"/>
</dbReference>
<dbReference type="PROSITE" id="PS00764">
    <property type="entry name" value="ENDONUCLEASE_III_1"/>
    <property type="match status" value="1"/>
</dbReference>
<feature type="binding site" evidence="12">
    <location>
        <position position="194"/>
    </location>
    <ligand>
        <name>[4Fe-4S] cluster</name>
        <dbReference type="ChEBI" id="CHEBI:49883"/>
    </ligand>
</feature>
<evidence type="ECO:0000256" key="11">
    <source>
        <dbReference type="ARBA" id="ARBA00023295"/>
    </source>
</evidence>
<comment type="catalytic activity">
    <reaction evidence="12">
        <text>2'-deoxyribonucleotide-(2'-deoxyribose 5'-phosphate)-2'-deoxyribonucleotide-DNA = a 3'-end 2'-deoxyribonucleotide-(2,3-dehydro-2,3-deoxyribose 5'-phosphate)-DNA + a 5'-end 5'-phospho-2'-deoxyribonucleoside-DNA + H(+)</text>
        <dbReference type="Rhea" id="RHEA:66592"/>
        <dbReference type="Rhea" id="RHEA-COMP:13180"/>
        <dbReference type="Rhea" id="RHEA-COMP:16897"/>
        <dbReference type="Rhea" id="RHEA-COMP:17067"/>
        <dbReference type="ChEBI" id="CHEBI:15378"/>
        <dbReference type="ChEBI" id="CHEBI:136412"/>
        <dbReference type="ChEBI" id="CHEBI:157695"/>
        <dbReference type="ChEBI" id="CHEBI:167181"/>
        <dbReference type="EC" id="4.2.99.18"/>
    </reaction>
</comment>
<dbReference type="Proteomes" id="UP000019426">
    <property type="component" value="Chromosome M2/40_rep1"/>
</dbReference>
<evidence type="ECO:0000256" key="2">
    <source>
        <dbReference type="ARBA" id="ARBA00022485"/>
    </source>
</evidence>
<dbReference type="HOGENOM" id="CLU_012862_3_3_9"/>
<gene>
    <name evidence="12 14" type="primary">nth</name>
    <name evidence="14" type="ORF">CM240_0970</name>
</gene>
<dbReference type="FunFam" id="1.10.340.30:FF:000001">
    <property type="entry name" value="Endonuclease III"/>
    <property type="match status" value="1"/>
</dbReference>
<dbReference type="InterPro" id="IPR011257">
    <property type="entry name" value="DNA_glycosylase"/>
</dbReference>
<keyword evidence="5 12" id="KW-0378">Hydrolase</keyword>
<protein>
    <recommendedName>
        <fullName evidence="12">Endonuclease III</fullName>
        <ecNumber evidence="12">4.2.99.18</ecNumber>
    </recommendedName>
    <alternativeName>
        <fullName evidence="12">DNA-(apurinic or apyrimidinic site) lyase</fullName>
    </alternativeName>
</protein>
<dbReference type="CDD" id="cd00056">
    <property type="entry name" value="ENDO3c"/>
    <property type="match status" value="1"/>
</dbReference>
<name>W6RWX3_9CLOT</name>
<keyword evidence="6 12" id="KW-0408">Iron</keyword>
<dbReference type="GO" id="GO:0019104">
    <property type="term" value="F:DNA N-glycosylase activity"/>
    <property type="evidence" value="ECO:0007669"/>
    <property type="project" value="UniProtKB-UniRule"/>
</dbReference>
<feature type="binding site" evidence="12">
    <location>
        <position position="203"/>
    </location>
    <ligand>
        <name>[4Fe-4S] cluster</name>
        <dbReference type="ChEBI" id="CHEBI:49883"/>
    </ligand>
</feature>
<dbReference type="InterPro" id="IPR004035">
    <property type="entry name" value="Endouclease-III_FeS-bd_BS"/>
</dbReference>
<dbReference type="STRING" id="1216932.CM240_0970"/>
<proteinExistence type="inferred from homology"/>
<dbReference type="Gene3D" id="1.10.340.30">
    <property type="entry name" value="Hypothetical protein, domain 2"/>
    <property type="match status" value="1"/>
</dbReference>
<evidence type="ECO:0000256" key="3">
    <source>
        <dbReference type="ARBA" id="ARBA00022723"/>
    </source>
</evidence>
<keyword evidence="8 12" id="KW-0238">DNA-binding</keyword>
<dbReference type="NCBIfam" id="TIGR01083">
    <property type="entry name" value="nth"/>
    <property type="match status" value="1"/>
</dbReference>
<evidence type="ECO:0000256" key="9">
    <source>
        <dbReference type="ARBA" id="ARBA00023204"/>
    </source>
</evidence>